<sequence length="378" mass="39772">MRADNDTHPPLPPLGAIPPDLRSLADYERRAVAHMAPPCWTYLQEGSGDDITLRENRAAFDRIGLLPRVLADLRGGSTRVTMLGQSHAAPILLAPVAYQRIAHPEGELATMRAATAMGIGMVLSTLASETLEDVAAARAAAARDLGTAPAPLWFQLYAQETREQTLALVRRAEAAGHEAIMLTVDASIKRASFALPPGVEAANLRGTARPAQTAQALGRILLGTPLADAAPRWDDIAWLRGETRLPLLLKGIMTPQDAREAVRHGVDGIVMSNHGGRVLDGMPSPLTMLPAIAEAVAGEATLLLDSGVRRGTDVVKALALGASAVLVGRPQVHGLAVAGMAGVAHALLILRTELEHAMAQLGCATPGEIGPEHLFVRA</sequence>
<organism evidence="7 8">
    <name type="scientific">Sphingobium lignivorans</name>
    <dbReference type="NCBI Taxonomy" id="2735886"/>
    <lineage>
        <taxon>Bacteria</taxon>
        <taxon>Pseudomonadati</taxon>
        <taxon>Pseudomonadota</taxon>
        <taxon>Alphaproteobacteria</taxon>
        <taxon>Sphingomonadales</taxon>
        <taxon>Sphingomonadaceae</taxon>
        <taxon>Sphingobium</taxon>
    </lineage>
</organism>
<comment type="caution">
    <text evidence="7">The sequence shown here is derived from an EMBL/GenBank/DDBJ whole genome shotgun (WGS) entry which is preliminary data.</text>
</comment>
<dbReference type="Proteomes" id="UP001138540">
    <property type="component" value="Unassembled WGS sequence"/>
</dbReference>
<dbReference type="InterPro" id="IPR013785">
    <property type="entry name" value="Aldolase_TIM"/>
</dbReference>
<reference evidence="7 8" key="1">
    <citation type="submission" date="2020-08" db="EMBL/GenBank/DDBJ databases">
        <title>Exploring microbial biodiversity for novel pathways involved in the catabolism of aromatic compounds derived from lignin.</title>
        <authorList>
            <person name="Elkins J."/>
        </authorList>
    </citation>
    <scope>NUCLEOTIDE SEQUENCE [LARGE SCALE GENOMIC DNA]</scope>
    <source>
        <strain evidence="7 8">B1D3A</strain>
    </source>
</reference>
<dbReference type="PANTHER" id="PTHR10578">
    <property type="entry name" value="S -2-HYDROXY-ACID OXIDASE-RELATED"/>
    <property type="match status" value="1"/>
</dbReference>
<dbReference type="Gene3D" id="3.20.20.70">
    <property type="entry name" value="Aldolase class I"/>
    <property type="match status" value="1"/>
</dbReference>
<evidence type="ECO:0000256" key="1">
    <source>
        <dbReference type="ARBA" id="ARBA00001917"/>
    </source>
</evidence>
<evidence type="ECO:0000256" key="4">
    <source>
        <dbReference type="ARBA" id="ARBA00023002"/>
    </source>
</evidence>
<dbReference type="GO" id="GO:0016491">
    <property type="term" value="F:oxidoreductase activity"/>
    <property type="evidence" value="ECO:0007669"/>
    <property type="project" value="UniProtKB-KW"/>
</dbReference>
<keyword evidence="4 7" id="KW-0560">Oxidoreductase</keyword>
<dbReference type="EMBL" id="JACHKA010000001">
    <property type="protein sequence ID" value="MBB5987498.1"/>
    <property type="molecule type" value="Genomic_DNA"/>
</dbReference>
<dbReference type="EC" id="1.1.3.46" evidence="7"/>
<accession>A0ABR6NJP3</accession>
<evidence type="ECO:0000256" key="2">
    <source>
        <dbReference type="ARBA" id="ARBA00022630"/>
    </source>
</evidence>
<dbReference type="PROSITE" id="PS51349">
    <property type="entry name" value="FMN_HYDROXY_ACID_DH_2"/>
    <property type="match status" value="1"/>
</dbReference>
<name>A0ABR6NJP3_9SPHN</name>
<dbReference type="CDD" id="cd02809">
    <property type="entry name" value="alpha_hydroxyacid_oxid_FMN"/>
    <property type="match status" value="1"/>
</dbReference>
<evidence type="ECO:0000256" key="3">
    <source>
        <dbReference type="ARBA" id="ARBA00022643"/>
    </source>
</evidence>
<dbReference type="InterPro" id="IPR012133">
    <property type="entry name" value="Alpha-hydoxy_acid_DH_FMN"/>
</dbReference>
<keyword evidence="2" id="KW-0285">Flavoprotein</keyword>
<dbReference type="InterPro" id="IPR037396">
    <property type="entry name" value="FMN_HAD"/>
</dbReference>
<proteinExistence type="inferred from homology"/>
<dbReference type="Pfam" id="PF01070">
    <property type="entry name" value="FMN_dh"/>
    <property type="match status" value="1"/>
</dbReference>
<feature type="domain" description="FMN hydroxy acid dehydrogenase" evidence="6">
    <location>
        <begin position="16"/>
        <end position="378"/>
    </location>
</feature>
<evidence type="ECO:0000313" key="7">
    <source>
        <dbReference type="EMBL" id="MBB5987498.1"/>
    </source>
</evidence>
<comment type="similarity">
    <text evidence="5">Belongs to the FMN-dependent alpha-hydroxy acid dehydrogenase family.</text>
</comment>
<keyword evidence="3" id="KW-0288">FMN</keyword>
<dbReference type="InterPro" id="IPR000262">
    <property type="entry name" value="FMN-dep_DH"/>
</dbReference>
<dbReference type="PANTHER" id="PTHR10578:SF107">
    <property type="entry name" value="2-HYDROXYACID OXIDASE 1"/>
    <property type="match status" value="1"/>
</dbReference>
<dbReference type="RefSeq" id="WP_184156049.1">
    <property type="nucleotide sequence ID" value="NZ_JACHKA010000001.1"/>
</dbReference>
<keyword evidence="8" id="KW-1185">Reference proteome</keyword>
<evidence type="ECO:0000256" key="5">
    <source>
        <dbReference type="ARBA" id="ARBA00024042"/>
    </source>
</evidence>
<gene>
    <name evidence="7" type="ORF">HNP60_003472</name>
</gene>
<comment type="cofactor">
    <cofactor evidence="1">
        <name>FMN</name>
        <dbReference type="ChEBI" id="CHEBI:58210"/>
    </cofactor>
</comment>
<dbReference type="SUPFAM" id="SSF51395">
    <property type="entry name" value="FMN-linked oxidoreductases"/>
    <property type="match status" value="1"/>
</dbReference>
<evidence type="ECO:0000259" key="6">
    <source>
        <dbReference type="PROSITE" id="PS51349"/>
    </source>
</evidence>
<dbReference type="PIRSF" id="PIRSF000138">
    <property type="entry name" value="Al-hdrx_acd_dh"/>
    <property type="match status" value="1"/>
</dbReference>
<protein>
    <submittedName>
        <fullName evidence="7">4-hydroxymandelate oxidase</fullName>
        <ecNumber evidence="7">1.1.3.46</ecNumber>
    </submittedName>
</protein>
<evidence type="ECO:0000313" key="8">
    <source>
        <dbReference type="Proteomes" id="UP001138540"/>
    </source>
</evidence>